<dbReference type="InterPro" id="IPR037175">
    <property type="entry name" value="KFase_sf"/>
</dbReference>
<dbReference type="Proteomes" id="UP000177506">
    <property type="component" value="Unassembled WGS sequence"/>
</dbReference>
<reference evidence="12 13" key="1">
    <citation type="submission" date="2016-08" db="EMBL/GenBank/DDBJ databases">
        <title>Hymenobacter coccineus sp. nov., Hymenobacter lapidarius sp. nov. and Hymenobacter glacialis sp. nov., isolated from Antarctic soil.</title>
        <authorList>
            <person name="Sedlacek I."/>
            <person name="Kralova S."/>
            <person name="Kyrova K."/>
            <person name="Maslanova I."/>
            <person name="Stankova E."/>
            <person name="Vrbovska V."/>
            <person name="Nemec M."/>
            <person name="Bartak M."/>
            <person name="Svec P."/>
            <person name="Busse H.-J."/>
            <person name="Pantucek R."/>
        </authorList>
    </citation>
    <scope>NUCLEOTIDE SEQUENCE [LARGE SCALE GENOMIC DNA]</scope>
    <source>
        <strain evidence="12 13">CCM 8649</strain>
    </source>
</reference>
<accession>A0A1G1SXZ4</accession>
<dbReference type="PANTHER" id="PTHR31118">
    <property type="entry name" value="CYCLASE-LIKE PROTEIN 2"/>
    <property type="match status" value="1"/>
</dbReference>
<comment type="pathway">
    <text evidence="11">Amino-acid degradation; L-tryptophan degradation via kynurenine pathway; L-kynurenine from L-tryptophan: step 2/2.</text>
</comment>
<evidence type="ECO:0000313" key="12">
    <source>
        <dbReference type="EMBL" id="OGX83488.1"/>
    </source>
</evidence>
<evidence type="ECO:0000256" key="10">
    <source>
        <dbReference type="ARBA" id="ARBA00048496"/>
    </source>
</evidence>
<keyword evidence="13" id="KW-1185">Reference proteome</keyword>
<dbReference type="OrthoDB" id="9796085at2"/>
<sequence>MNYLDITTPISDQMVHWPDNAPVHLRLTRSFAYGDPANVSEISMSVHTATHVDAPRHFIKDGPDVTTLDLNTLLGPCRVVRIHDPKLITLAEVEPLDPQPGQRILFRTRNSDTDWTHQPFNPDFVKLDFPAAQFLQQRGVVCVGVDYISVGGSETHHALLDYNITVIEALALGDVEPGDYELICLPLAIVGADGAPCRALLRPL</sequence>
<dbReference type="SUPFAM" id="SSF102198">
    <property type="entry name" value="Putative cyclase"/>
    <property type="match status" value="1"/>
</dbReference>
<dbReference type="PANTHER" id="PTHR31118:SF12">
    <property type="entry name" value="CYCLASE-LIKE PROTEIN 2"/>
    <property type="match status" value="1"/>
</dbReference>
<comment type="catalytic activity">
    <reaction evidence="10">
        <text>N-formyl-L-kynurenine + H2O = L-kynurenine + formate + H(+)</text>
        <dbReference type="Rhea" id="RHEA:13009"/>
        <dbReference type="ChEBI" id="CHEBI:15377"/>
        <dbReference type="ChEBI" id="CHEBI:15378"/>
        <dbReference type="ChEBI" id="CHEBI:15740"/>
        <dbReference type="ChEBI" id="CHEBI:57959"/>
        <dbReference type="ChEBI" id="CHEBI:58629"/>
        <dbReference type="EC" id="3.5.1.9"/>
    </reaction>
</comment>
<comment type="subunit">
    <text evidence="3">Homodimer.</text>
</comment>
<evidence type="ECO:0000256" key="8">
    <source>
        <dbReference type="ARBA" id="ARBA00022833"/>
    </source>
</evidence>
<dbReference type="Gene3D" id="3.50.30.50">
    <property type="entry name" value="Putative cyclase"/>
    <property type="match status" value="1"/>
</dbReference>
<evidence type="ECO:0000256" key="11">
    <source>
        <dbReference type="ARBA" id="ARBA00060547"/>
    </source>
</evidence>
<keyword evidence="6" id="KW-0479">Metal-binding</keyword>
<keyword evidence="7" id="KW-0378">Hydrolase</keyword>
<dbReference type="GO" id="GO:0046872">
    <property type="term" value="F:metal ion binding"/>
    <property type="evidence" value="ECO:0007669"/>
    <property type="project" value="UniProtKB-KW"/>
</dbReference>
<proteinExistence type="predicted"/>
<dbReference type="Pfam" id="PF04199">
    <property type="entry name" value="Cyclase"/>
    <property type="match status" value="1"/>
</dbReference>
<keyword evidence="8" id="KW-0862">Zinc</keyword>
<dbReference type="EC" id="3.5.1.9" evidence="4"/>
<dbReference type="EMBL" id="MDZA01000416">
    <property type="protein sequence ID" value="OGX83488.1"/>
    <property type="molecule type" value="Genomic_DNA"/>
</dbReference>
<evidence type="ECO:0000256" key="1">
    <source>
        <dbReference type="ARBA" id="ARBA00001947"/>
    </source>
</evidence>
<evidence type="ECO:0000313" key="13">
    <source>
        <dbReference type="Proteomes" id="UP000177506"/>
    </source>
</evidence>
<dbReference type="GO" id="GO:0004061">
    <property type="term" value="F:arylformamidase activity"/>
    <property type="evidence" value="ECO:0007669"/>
    <property type="project" value="UniProtKB-EC"/>
</dbReference>
<evidence type="ECO:0000256" key="6">
    <source>
        <dbReference type="ARBA" id="ARBA00022723"/>
    </source>
</evidence>
<evidence type="ECO:0000256" key="3">
    <source>
        <dbReference type="ARBA" id="ARBA00011738"/>
    </source>
</evidence>
<dbReference type="GO" id="GO:0019441">
    <property type="term" value="P:L-tryptophan catabolic process to kynurenine"/>
    <property type="evidence" value="ECO:0007669"/>
    <property type="project" value="InterPro"/>
</dbReference>
<comment type="caution">
    <text evidence="12">The sequence shown here is derived from an EMBL/GenBank/DDBJ whole genome shotgun (WGS) entry which is preliminary data.</text>
</comment>
<evidence type="ECO:0000256" key="4">
    <source>
        <dbReference type="ARBA" id="ARBA00012930"/>
    </source>
</evidence>
<gene>
    <name evidence="12" type="ORF">BEN49_12390</name>
</gene>
<organism evidence="12 13">
    <name type="scientific">Hymenobacter coccineus</name>
    <dbReference type="NCBI Taxonomy" id="1908235"/>
    <lineage>
        <taxon>Bacteria</taxon>
        <taxon>Pseudomonadati</taxon>
        <taxon>Bacteroidota</taxon>
        <taxon>Cytophagia</taxon>
        <taxon>Cytophagales</taxon>
        <taxon>Hymenobacteraceae</taxon>
        <taxon>Hymenobacter</taxon>
    </lineage>
</organism>
<name>A0A1G1SXZ4_9BACT</name>
<comment type="function">
    <text evidence="2">Catalyzes the hydrolysis of N-formyl-L-kynurenine to L-kynurenine, the second step in the kynurenine pathway of tryptophan degradation.</text>
</comment>
<comment type="cofactor">
    <cofactor evidence="1">
        <name>Zn(2+)</name>
        <dbReference type="ChEBI" id="CHEBI:29105"/>
    </cofactor>
</comment>
<dbReference type="RefSeq" id="WP_070746185.1">
    <property type="nucleotide sequence ID" value="NZ_MDZA01000416.1"/>
</dbReference>
<evidence type="ECO:0000256" key="9">
    <source>
        <dbReference type="ARBA" id="ARBA00023079"/>
    </source>
</evidence>
<protein>
    <recommendedName>
        <fullName evidence="5">Kynurenine formamidase</fullName>
        <ecNumber evidence="4">3.5.1.9</ecNumber>
    </recommendedName>
</protein>
<evidence type="ECO:0000256" key="5">
    <source>
        <dbReference type="ARBA" id="ARBA00014889"/>
    </source>
</evidence>
<keyword evidence="9" id="KW-0823">Tryptophan catabolism</keyword>
<evidence type="ECO:0000256" key="7">
    <source>
        <dbReference type="ARBA" id="ARBA00022801"/>
    </source>
</evidence>
<dbReference type="AlphaFoldDB" id="A0A1G1SXZ4"/>
<dbReference type="InterPro" id="IPR007325">
    <property type="entry name" value="KFase/CYL"/>
</dbReference>
<evidence type="ECO:0000256" key="2">
    <source>
        <dbReference type="ARBA" id="ARBA00002204"/>
    </source>
</evidence>
<dbReference type="FunFam" id="3.50.30.50:FF:000001">
    <property type="entry name" value="Kynurenine formamidase"/>
    <property type="match status" value="1"/>
</dbReference>